<sequence>MSAKYYADTLTARGYTRQYSLPATKKSTKVLWLVLTLLVLICSTIFLTLLTHWGYDILLLLGKFLS</sequence>
<dbReference type="STRING" id="525904.Tter_1198"/>
<dbReference type="Proteomes" id="UP000000323">
    <property type="component" value="Chromosome 1"/>
</dbReference>
<evidence type="ECO:0000313" key="3">
    <source>
        <dbReference type="Proteomes" id="UP000000323"/>
    </source>
</evidence>
<keyword evidence="1" id="KW-1133">Transmembrane helix</keyword>
<evidence type="ECO:0000256" key="1">
    <source>
        <dbReference type="SAM" id="Phobius"/>
    </source>
</evidence>
<keyword evidence="3" id="KW-1185">Reference proteome</keyword>
<evidence type="ECO:0000313" key="2">
    <source>
        <dbReference type="EMBL" id="ACZ42106.1"/>
    </source>
</evidence>
<dbReference type="AlphaFoldDB" id="D1CBE1"/>
<feature type="transmembrane region" description="Helical" evidence="1">
    <location>
        <begin position="30"/>
        <end position="55"/>
    </location>
</feature>
<dbReference type="KEGG" id="ttr:Tter_1198"/>
<accession>D1CBE1</accession>
<proteinExistence type="predicted"/>
<gene>
    <name evidence="2" type="ordered locus">Tter_1198</name>
</gene>
<organism evidence="2 3">
    <name type="scientific">Thermobaculum terrenum (strain ATCC BAA-798 / CCMEE 7001 / YNP1)</name>
    <dbReference type="NCBI Taxonomy" id="525904"/>
    <lineage>
        <taxon>Bacteria</taxon>
        <taxon>Bacillati</taxon>
        <taxon>Chloroflexota</taxon>
        <taxon>Chloroflexia</taxon>
        <taxon>Candidatus Thermobaculales</taxon>
        <taxon>Candidatus Thermobaculaceae</taxon>
        <taxon>Thermobaculum</taxon>
    </lineage>
</organism>
<reference evidence="3" key="1">
    <citation type="journal article" date="2010" name="Stand. Genomic Sci.">
        <title>Complete genome sequence of 'Thermobaculum terrenum' type strain (YNP1).</title>
        <authorList>
            <person name="Kiss H."/>
            <person name="Cleland D."/>
            <person name="Lapidus A."/>
            <person name="Lucas S."/>
            <person name="Glavina Del Rio T."/>
            <person name="Nolan M."/>
            <person name="Tice H."/>
            <person name="Han C."/>
            <person name="Goodwin L."/>
            <person name="Pitluck S."/>
            <person name="Liolios K."/>
            <person name="Ivanova N."/>
            <person name="Mavromatis K."/>
            <person name="Ovchinnikova G."/>
            <person name="Pati A."/>
            <person name="Chen A."/>
            <person name="Palaniappan K."/>
            <person name="Land M."/>
            <person name="Hauser L."/>
            <person name="Chang Y."/>
            <person name="Jeffries C."/>
            <person name="Lu M."/>
            <person name="Brettin T."/>
            <person name="Detter J."/>
            <person name="Goker M."/>
            <person name="Tindall B."/>
            <person name="Beck B."/>
            <person name="McDermott T."/>
            <person name="Woyke T."/>
            <person name="Bristow J."/>
            <person name="Eisen J."/>
            <person name="Markowitz V."/>
            <person name="Hugenholtz P."/>
            <person name="Kyrpides N."/>
            <person name="Klenk H."/>
            <person name="Cheng J."/>
        </authorList>
    </citation>
    <scope>NUCLEOTIDE SEQUENCE [LARGE SCALE GENOMIC DNA]</scope>
    <source>
        <strain evidence="3">ATCC BAA-798 / YNP1</strain>
    </source>
</reference>
<protein>
    <submittedName>
        <fullName evidence="2">Uncharacterized protein</fullName>
    </submittedName>
</protein>
<dbReference type="HOGENOM" id="CLU_2829901_0_0_0"/>
<keyword evidence="1" id="KW-0812">Transmembrane</keyword>
<dbReference type="EMBL" id="CP001825">
    <property type="protein sequence ID" value="ACZ42106.1"/>
    <property type="molecule type" value="Genomic_DNA"/>
</dbReference>
<keyword evidence="1" id="KW-0472">Membrane</keyword>
<name>D1CBE1_THET1</name>